<dbReference type="EMBL" id="FOJI01000010">
    <property type="protein sequence ID" value="SEW32818.1"/>
    <property type="molecule type" value="Genomic_DNA"/>
</dbReference>
<name>A0A1I0QYU8_9FIRM</name>
<evidence type="ECO:0000313" key="3">
    <source>
        <dbReference type="Proteomes" id="UP000199701"/>
    </source>
</evidence>
<dbReference type="STRING" id="99656.SAMN05421659_11026"/>
<protein>
    <submittedName>
        <fullName evidence="2">Germination protein M</fullName>
    </submittedName>
</protein>
<evidence type="ECO:0000313" key="2">
    <source>
        <dbReference type="EMBL" id="SEW32818.1"/>
    </source>
</evidence>
<dbReference type="Pfam" id="PF10646">
    <property type="entry name" value="Germane"/>
    <property type="match status" value="2"/>
</dbReference>
<dbReference type="Proteomes" id="UP000199701">
    <property type="component" value="Unassembled WGS sequence"/>
</dbReference>
<gene>
    <name evidence="2" type="ORF">SAMN05421659_11026</name>
</gene>
<keyword evidence="3" id="KW-1185">Reference proteome</keyword>
<dbReference type="SMART" id="SM00909">
    <property type="entry name" value="Germane"/>
    <property type="match status" value="2"/>
</dbReference>
<feature type="domain" description="GerMN" evidence="1">
    <location>
        <begin position="60"/>
        <end position="145"/>
    </location>
</feature>
<sequence length="308" mass="34712">MKSRKKIFIMIFTLFIVLCLAGCKKETYTNSFNVYYTNSDINKLVSVSYGTNQTDTYSTIGELLNQMNTVQKSNDVVVIKKEYVSIDKYEIIDNIANIYFNQEYYNMNSTRQALFRGAVVKTLTQIAGIDYVMFYVDNIPVTYLDGATIGMMSASDFIDADGNSVSDLQWSDLSLYFANAKGDKLVKENFSVAYSRNVSIERAIVEQLIKGPDTTSDGMTLPANLKLLNISVKDGICYVNLNSEFLTEIVNVSSSIPIYSIVDSLCELSNIDKVQFLINGDSKKVYRETISLEAPFEMNTDIIYQNNQ</sequence>
<proteinExistence type="predicted"/>
<accession>A0A1I0QYU8</accession>
<dbReference type="InterPro" id="IPR019606">
    <property type="entry name" value="GerMN"/>
</dbReference>
<feature type="domain" description="GerMN" evidence="1">
    <location>
        <begin position="201"/>
        <end position="287"/>
    </location>
</feature>
<dbReference type="AlphaFoldDB" id="A0A1I0QYU8"/>
<reference evidence="2 3" key="1">
    <citation type="submission" date="2016-10" db="EMBL/GenBank/DDBJ databases">
        <authorList>
            <person name="de Groot N.N."/>
        </authorList>
    </citation>
    <scope>NUCLEOTIDE SEQUENCE [LARGE SCALE GENOMIC DNA]</scope>
    <source>
        <strain evidence="2 3">DSM 9179</strain>
    </source>
</reference>
<organism evidence="2 3">
    <name type="scientific">[Clostridium] fimetarium</name>
    <dbReference type="NCBI Taxonomy" id="99656"/>
    <lineage>
        <taxon>Bacteria</taxon>
        <taxon>Bacillati</taxon>
        <taxon>Bacillota</taxon>
        <taxon>Clostridia</taxon>
        <taxon>Lachnospirales</taxon>
        <taxon>Lachnospiraceae</taxon>
    </lineage>
</organism>
<evidence type="ECO:0000259" key="1">
    <source>
        <dbReference type="SMART" id="SM00909"/>
    </source>
</evidence>